<dbReference type="InterPro" id="IPR008636">
    <property type="entry name" value="Hook_C"/>
</dbReference>
<dbReference type="GO" id="GO:0051959">
    <property type="term" value="F:dynein light intermediate chain binding"/>
    <property type="evidence" value="ECO:0007669"/>
    <property type="project" value="TreeGrafter"/>
</dbReference>
<keyword evidence="8" id="KW-1185">Reference proteome</keyword>
<evidence type="ECO:0000313" key="7">
    <source>
        <dbReference type="EMBL" id="KAG2204453.1"/>
    </source>
</evidence>
<evidence type="ECO:0000256" key="1">
    <source>
        <dbReference type="ARBA" id="ARBA00004496"/>
    </source>
</evidence>
<dbReference type="InterPro" id="IPR043936">
    <property type="entry name" value="HOOK_N"/>
</dbReference>
<dbReference type="GO" id="GO:0008017">
    <property type="term" value="F:microtubule binding"/>
    <property type="evidence" value="ECO:0007669"/>
    <property type="project" value="InterPro"/>
</dbReference>
<evidence type="ECO:0000259" key="5">
    <source>
        <dbReference type="Pfam" id="PF05622"/>
    </source>
</evidence>
<comment type="caution">
    <text evidence="7">The sequence shown here is derived from an EMBL/GenBank/DDBJ whole genome shotgun (WGS) entry which is preliminary data.</text>
</comment>
<evidence type="ECO:0000313" key="8">
    <source>
        <dbReference type="Proteomes" id="UP000603453"/>
    </source>
</evidence>
<dbReference type="AlphaFoldDB" id="A0A8H7R572"/>
<dbReference type="SUPFAM" id="SSF116907">
    <property type="entry name" value="Hook domain"/>
    <property type="match status" value="1"/>
</dbReference>
<feature type="domain" description="HOOK N-terminal" evidence="6">
    <location>
        <begin position="12"/>
        <end position="152"/>
    </location>
</feature>
<name>A0A8H7R572_9FUNG</name>
<dbReference type="GO" id="GO:0031122">
    <property type="term" value="P:cytoplasmic microtubule organization"/>
    <property type="evidence" value="ECO:0007669"/>
    <property type="project" value="InterPro"/>
</dbReference>
<keyword evidence="2" id="KW-0963">Cytoplasm</keyword>
<comment type="subcellular location">
    <subcellularLocation>
        <location evidence="1">Cytoplasm</location>
    </subcellularLocation>
</comment>
<dbReference type="InterPro" id="IPR036872">
    <property type="entry name" value="CH_dom_sf"/>
</dbReference>
<accession>A0A8H7R572</accession>
<organism evidence="7 8">
    <name type="scientific">Mucor saturninus</name>
    <dbReference type="NCBI Taxonomy" id="64648"/>
    <lineage>
        <taxon>Eukaryota</taxon>
        <taxon>Fungi</taxon>
        <taxon>Fungi incertae sedis</taxon>
        <taxon>Mucoromycota</taxon>
        <taxon>Mucoromycotina</taxon>
        <taxon>Mucoromycetes</taxon>
        <taxon>Mucorales</taxon>
        <taxon>Mucorineae</taxon>
        <taxon>Mucoraceae</taxon>
        <taxon>Mucor</taxon>
    </lineage>
</organism>
<dbReference type="CDD" id="cd22211">
    <property type="entry name" value="HkD_SF"/>
    <property type="match status" value="1"/>
</dbReference>
<dbReference type="GO" id="GO:0005737">
    <property type="term" value="C:cytoplasm"/>
    <property type="evidence" value="ECO:0007669"/>
    <property type="project" value="UniProtKB-SubCell"/>
</dbReference>
<evidence type="ECO:0000259" key="6">
    <source>
        <dbReference type="Pfam" id="PF19047"/>
    </source>
</evidence>
<feature type="coiled-coil region" evidence="4">
    <location>
        <begin position="201"/>
        <end position="418"/>
    </location>
</feature>
<feature type="coiled-coil region" evidence="4">
    <location>
        <begin position="656"/>
        <end position="690"/>
    </location>
</feature>
<evidence type="ECO:0000256" key="2">
    <source>
        <dbReference type="ARBA" id="ARBA00022490"/>
    </source>
</evidence>
<dbReference type="GO" id="GO:0030705">
    <property type="term" value="P:cytoskeleton-dependent intracellular transport"/>
    <property type="evidence" value="ECO:0007669"/>
    <property type="project" value="InterPro"/>
</dbReference>
<evidence type="ECO:0000256" key="3">
    <source>
        <dbReference type="ARBA" id="ARBA00023054"/>
    </source>
</evidence>
<dbReference type="Gene3D" id="1.10.418.10">
    <property type="entry name" value="Calponin-like domain"/>
    <property type="match status" value="1"/>
</dbReference>
<sequence>MTFSRMEAAMEDAFVEWINTFTCKTYPIDTVVELADGVVLSDILYDIDSKWFKQITATESGGGNWVVRFNNQKKLHKLITRYFEEVVGQDPELLPSVNLTSIAKDADLHELLLMCQLVIAIAVQSDNNKTYIEMIQSLTQKSQHALMVSIEEVMNHFNTEPDYAANPRLSYLSGGSTASSTKLEDMPYRYQLEFEKVLLEKKQFEHSHSQLLTEYDELRERFEDLINEKEDLKSRLHDMDQAITQANNTGKNDYVMKTEIDHLKQDLERSEDRRQETEMMMENHLSSINELKRKVDELTTQADEATSLRDQLEEYRHTTEKMQRMENTLEKYKRKMEESSDLKRQIKALEDQNSSLLERSHQVEDEYRKVLAFKTLMDSYKEQVHQLEYGNREILKEKQRLEEEMRNMADNCAYLETDRDRNMEQVQLLEEHIKEMELGGGSTLDKVVSHRASVVIEDGLLEEVGNSMEENMKKANVTELRLTIGRLQRQIKEMEVKEPSDEAEEAEALKTHKDQLQKDYESVLTERNRLRDELSQIRNGIPDSLLNQTQTIMAFRSRILDLEKESSNLKESTLALEKIVTDGTHSVAKDNASLQNFEKEHAKIQDRINRLEDITKMQLHDINRMLVEANYLNGVNNNRDENESFTDRPGLSDRDLEVIKEQNASLQIHVLHLQEEINETQGKIRKVRDMIKLYGQVFQEMSARFSNTRKSEEPNPLSGRSLRTKEEEYDLLKKQIHDVRLQSKKEQQLIISSWYDHVRRNHRDASNFSIRSAPSSWLGRQRKVLDVQLRQRLC</sequence>
<feature type="coiled-coil region" evidence="4">
    <location>
        <begin position="477"/>
        <end position="533"/>
    </location>
</feature>
<dbReference type="Pfam" id="PF19047">
    <property type="entry name" value="HOOK_N"/>
    <property type="match status" value="1"/>
</dbReference>
<dbReference type="EMBL" id="JAEPRD010000044">
    <property type="protein sequence ID" value="KAG2204453.1"/>
    <property type="molecule type" value="Genomic_DNA"/>
</dbReference>
<gene>
    <name evidence="7" type="ORF">INT47_005244</name>
</gene>
<evidence type="ECO:0000256" key="4">
    <source>
        <dbReference type="SAM" id="Coils"/>
    </source>
</evidence>
<keyword evidence="3 4" id="KW-0175">Coiled coil</keyword>
<dbReference type="GO" id="GO:0005815">
    <property type="term" value="C:microtubule organizing center"/>
    <property type="evidence" value="ECO:0007669"/>
    <property type="project" value="TreeGrafter"/>
</dbReference>
<dbReference type="PANTHER" id="PTHR18947:SF28">
    <property type="entry name" value="GIRDIN, ISOFORM A"/>
    <property type="match status" value="1"/>
</dbReference>
<protein>
    <submittedName>
        <fullName evidence="7">Uncharacterized protein</fullName>
    </submittedName>
</protein>
<reference evidence="7" key="1">
    <citation type="submission" date="2020-12" db="EMBL/GenBank/DDBJ databases">
        <title>Metabolic potential, ecology and presence of endohyphal bacteria is reflected in genomic diversity of Mucoromycotina.</title>
        <authorList>
            <person name="Muszewska A."/>
            <person name="Okrasinska A."/>
            <person name="Steczkiewicz K."/>
            <person name="Drgas O."/>
            <person name="Orlowska M."/>
            <person name="Perlinska-Lenart U."/>
            <person name="Aleksandrzak-Piekarczyk T."/>
            <person name="Szatraj K."/>
            <person name="Zielenkiewicz U."/>
            <person name="Pilsyk S."/>
            <person name="Malc E."/>
            <person name="Mieczkowski P."/>
            <person name="Kruszewska J.S."/>
            <person name="Biernat P."/>
            <person name="Pawlowska J."/>
        </authorList>
    </citation>
    <scope>NUCLEOTIDE SEQUENCE</scope>
    <source>
        <strain evidence="7">WA0000017839</strain>
    </source>
</reference>
<dbReference type="PANTHER" id="PTHR18947">
    <property type="entry name" value="HOOK PROTEINS"/>
    <property type="match status" value="1"/>
</dbReference>
<dbReference type="Proteomes" id="UP000603453">
    <property type="component" value="Unassembled WGS sequence"/>
</dbReference>
<proteinExistence type="predicted"/>
<dbReference type="Pfam" id="PF05622">
    <property type="entry name" value="HOOK"/>
    <property type="match status" value="1"/>
</dbReference>
<feature type="domain" description="Hook C-terminal" evidence="5">
    <location>
        <begin position="218"/>
        <end position="665"/>
    </location>
</feature>
<dbReference type="OrthoDB" id="49395at2759"/>